<gene>
    <name evidence="2" type="ORF">PITG_12273</name>
</gene>
<dbReference type="KEGG" id="pif:PITG_12273"/>
<evidence type="ECO:0000313" key="3">
    <source>
        <dbReference type="Proteomes" id="UP000006643"/>
    </source>
</evidence>
<feature type="region of interest" description="Disordered" evidence="1">
    <location>
        <begin position="195"/>
        <end position="248"/>
    </location>
</feature>
<keyword evidence="3" id="KW-1185">Reference proteome</keyword>
<name>D0NJG6_PHYIT</name>
<dbReference type="EMBL" id="DS028141">
    <property type="protein sequence ID" value="EEY59684.1"/>
    <property type="molecule type" value="Genomic_DNA"/>
</dbReference>
<dbReference type="eggNOG" id="ENOG502SWP0">
    <property type="taxonomic scope" value="Eukaryota"/>
</dbReference>
<dbReference type="OrthoDB" id="120385at2759"/>
<dbReference type="Proteomes" id="UP000006643">
    <property type="component" value="Unassembled WGS sequence"/>
</dbReference>
<organism evidence="2 3">
    <name type="scientific">Phytophthora infestans (strain T30-4)</name>
    <name type="common">Potato late blight agent</name>
    <dbReference type="NCBI Taxonomy" id="403677"/>
    <lineage>
        <taxon>Eukaryota</taxon>
        <taxon>Sar</taxon>
        <taxon>Stramenopiles</taxon>
        <taxon>Oomycota</taxon>
        <taxon>Peronosporomycetes</taxon>
        <taxon>Peronosporales</taxon>
        <taxon>Peronosporaceae</taxon>
        <taxon>Phytophthora</taxon>
    </lineage>
</organism>
<reference evidence="3" key="1">
    <citation type="journal article" date="2009" name="Nature">
        <title>Genome sequence and analysis of the Irish potato famine pathogen Phytophthora infestans.</title>
        <authorList>
            <consortium name="The Broad Institute Genome Sequencing Platform"/>
            <person name="Haas B.J."/>
            <person name="Kamoun S."/>
            <person name="Zody M.C."/>
            <person name="Jiang R.H."/>
            <person name="Handsaker R.E."/>
            <person name="Cano L.M."/>
            <person name="Grabherr M."/>
            <person name="Kodira C.D."/>
            <person name="Raffaele S."/>
            <person name="Torto-Alalibo T."/>
            <person name="Bozkurt T.O."/>
            <person name="Ah-Fong A.M."/>
            <person name="Alvarado L."/>
            <person name="Anderson V.L."/>
            <person name="Armstrong M.R."/>
            <person name="Avrova A."/>
            <person name="Baxter L."/>
            <person name="Beynon J."/>
            <person name="Boevink P.C."/>
            <person name="Bollmann S.R."/>
            <person name="Bos J.I."/>
            <person name="Bulone V."/>
            <person name="Cai G."/>
            <person name="Cakir C."/>
            <person name="Carrington J.C."/>
            <person name="Chawner M."/>
            <person name="Conti L."/>
            <person name="Costanzo S."/>
            <person name="Ewan R."/>
            <person name="Fahlgren N."/>
            <person name="Fischbach M.A."/>
            <person name="Fugelstad J."/>
            <person name="Gilroy E.M."/>
            <person name="Gnerre S."/>
            <person name="Green P.J."/>
            <person name="Grenville-Briggs L.J."/>
            <person name="Griffith J."/>
            <person name="Grunwald N.J."/>
            <person name="Horn K."/>
            <person name="Horner N.R."/>
            <person name="Hu C.H."/>
            <person name="Huitema E."/>
            <person name="Jeong D.H."/>
            <person name="Jones A.M."/>
            <person name="Jones J.D."/>
            <person name="Jones R.W."/>
            <person name="Karlsson E.K."/>
            <person name="Kunjeti S.G."/>
            <person name="Lamour K."/>
            <person name="Liu Z."/>
            <person name="Ma L."/>
            <person name="Maclean D."/>
            <person name="Chibucos M.C."/>
            <person name="McDonald H."/>
            <person name="McWalters J."/>
            <person name="Meijer H.J."/>
            <person name="Morgan W."/>
            <person name="Morris P.F."/>
            <person name="Munro C.A."/>
            <person name="O'Neill K."/>
            <person name="Ospina-Giraldo M."/>
            <person name="Pinzon A."/>
            <person name="Pritchard L."/>
            <person name="Ramsahoye B."/>
            <person name="Ren Q."/>
            <person name="Restrepo S."/>
            <person name="Roy S."/>
            <person name="Sadanandom A."/>
            <person name="Savidor A."/>
            <person name="Schornack S."/>
            <person name="Schwartz D.C."/>
            <person name="Schumann U.D."/>
            <person name="Schwessinger B."/>
            <person name="Seyer L."/>
            <person name="Sharpe T."/>
            <person name="Silvar C."/>
            <person name="Song J."/>
            <person name="Studholme D.J."/>
            <person name="Sykes S."/>
            <person name="Thines M."/>
            <person name="van de Vondervoort P.J."/>
            <person name="Phuntumart V."/>
            <person name="Wawra S."/>
            <person name="Weide R."/>
            <person name="Win J."/>
            <person name="Young C."/>
            <person name="Zhou S."/>
            <person name="Fry W."/>
            <person name="Meyers B.C."/>
            <person name="van West P."/>
            <person name="Ristaino J."/>
            <person name="Govers F."/>
            <person name="Birch P.R."/>
            <person name="Whisson S.C."/>
            <person name="Judelson H.S."/>
            <person name="Nusbaum C."/>
        </authorList>
    </citation>
    <scope>NUCLEOTIDE SEQUENCE [LARGE SCALE GENOMIC DNA]</scope>
    <source>
        <strain evidence="3">T30-4</strain>
    </source>
</reference>
<protein>
    <submittedName>
        <fullName evidence="2">Uncharacterized protein</fullName>
    </submittedName>
</protein>
<feature type="compositionally biased region" description="Basic residues" evidence="1">
    <location>
        <begin position="206"/>
        <end position="215"/>
    </location>
</feature>
<evidence type="ECO:0000313" key="2">
    <source>
        <dbReference type="EMBL" id="EEY59684.1"/>
    </source>
</evidence>
<dbReference type="VEuPathDB" id="FungiDB:PITG_12273"/>
<dbReference type="InParanoid" id="D0NJG6"/>
<evidence type="ECO:0000256" key="1">
    <source>
        <dbReference type="SAM" id="MobiDB-lite"/>
    </source>
</evidence>
<accession>D0NJG6</accession>
<sequence>MLHTTSAMSGTSTGIAEVARPVSGASSGISWSFPIFPTVPGVSGSGYGAWGFNLQVFEVKDNMAREAILSGVSAFDAAMICQEETAQAMWNSFVDKQTKREYSNYIFARAELYSNVLTLDKTMNQRLQTPLGYGARTHCGVVRQFSKHYVVGRDGRADRPVPMATQVMNALRAESALDEKINIEEQTSVDVAACGKRSTQLNHQKPPGKGKRKRSGREGKESSKQGNKPGKKAGGGTNQDKQNTRTCYHCGKVGERWVDIKVWSS</sequence>
<dbReference type="GeneID" id="9473268"/>
<dbReference type="AlphaFoldDB" id="D0NJG6"/>
<dbReference type="RefSeq" id="XP_002900877.1">
    <property type="nucleotide sequence ID" value="XM_002900831.1"/>
</dbReference>
<dbReference type="HOGENOM" id="CLU_1051560_0_0_1"/>
<dbReference type="OMA" id="GARTHCG"/>
<proteinExistence type="predicted"/>